<evidence type="ECO:0000256" key="8">
    <source>
        <dbReference type="SAM" id="MobiDB-lite"/>
    </source>
</evidence>
<keyword evidence="11" id="KW-1185">Reference proteome</keyword>
<dbReference type="Pfam" id="PF00177">
    <property type="entry name" value="Ribosomal_S7"/>
    <property type="match status" value="1"/>
</dbReference>
<dbReference type="AlphaFoldDB" id="A0A225AJ13"/>
<evidence type="ECO:0000256" key="6">
    <source>
        <dbReference type="ARBA" id="ARBA00037226"/>
    </source>
</evidence>
<comment type="similarity">
    <text evidence="2">Belongs to the universal ribosomal protein uS7 family.</text>
</comment>
<dbReference type="InterPro" id="IPR047988">
    <property type="entry name" value="Ribosomal_uS7m_fungi"/>
</dbReference>
<dbReference type="InterPro" id="IPR023798">
    <property type="entry name" value="Ribosomal_uS7_dom"/>
</dbReference>
<comment type="function">
    <text evidence="6">Component of the mitochondrial ribosome (mitoribosome), a dedicated translation machinery responsible for the synthesis of mitochondrial genome-encoded proteins, including at least some of the essential transmembrane subunits of the mitochondrial respiratory chain. The mitoribosomes are attached to the mitochondrial inner membrane and translation products are cotranslationally integrated into the membrane.</text>
</comment>
<comment type="subcellular location">
    <subcellularLocation>
        <location evidence="1">Mitochondrion</location>
    </subcellularLocation>
</comment>
<dbReference type="GO" id="GO:1990904">
    <property type="term" value="C:ribonucleoprotein complex"/>
    <property type="evidence" value="ECO:0007669"/>
    <property type="project" value="UniProtKB-KW"/>
</dbReference>
<dbReference type="EMBL" id="LFMY01000007">
    <property type="protein sequence ID" value="OKL59333.1"/>
    <property type="molecule type" value="Genomic_DNA"/>
</dbReference>
<accession>A0A225AJ13</accession>
<evidence type="ECO:0000256" key="4">
    <source>
        <dbReference type="ARBA" id="ARBA00023128"/>
    </source>
</evidence>
<dbReference type="GO" id="GO:0006412">
    <property type="term" value="P:translation"/>
    <property type="evidence" value="ECO:0007669"/>
    <property type="project" value="InterPro"/>
</dbReference>
<gene>
    <name evidence="10" type="ORF">UA08_05389</name>
</gene>
<keyword evidence="5" id="KW-0687">Ribonucleoprotein</keyword>
<evidence type="ECO:0000256" key="3">
    <source>
        <dbReference type="ARBA" id="ARBA00022980"/>
    </source>
</evidence>
<organism evidence="10 11">
    <name type="scientific">Talaromyces atroroseus</name>
    <dbReference type="NCBI Taxonomy" id="1441469"/>
    <lineage>
        <taxon>Eukaryota</taxon>
        <taxon>Fungi</taxon>
        <taxon>Dikarya</taxon>
        <taxon>Ascomycota</taxon>
        <taxon>Pezizomycotina</taxon>
        <taxon>Eurotiomycetes</taxon>
        <taxon>Eurotiomycetidae</taxon>
        <taxon>Eurotiales</taxon>
        <taxon>Trichocomaceae</taxon>
        <taxon>Talaromyces</taxon>
        <taxon>Talaromyces sect. Trachyspermi</taxon>
    </lineage>
</organism>
<feature type="region of interest" description="Disordered" evidence="8">
    <location>
        <begin position="54"/>
        <end position="113"/>
    </location>
</feature>
<evidence type="ECO:0000313" key="11">
    <source>
        <dbReference type="Proteomes" id="UP000214365"/>
    </source>
</evidence>
<dbReference type="STRING" id="1441469.A0A225AJ13"/>
<dbReference type="RefSeq" id="XP_020119454.1">
    <property type="nucleotide sequence ID" value="XM_020267706.1"/>
</dbReference>
<evidence type="ECO:0000313" key="10">
    <source>
        <dbReference type="EMBL" id="OKL59333.1"/>
    </source>
</evidence>
<sequence length="368" mass="40704">MAPRLNPLTARNVLRQPYRSLVVSSRQNSTQSPFNWSAGRIAFAAEKSIAQNSQRLYSSKSDKDIPKEDEQPTQNELPPVSEEAAAIDKILSGKKCDGSAPGSPELEQGTPIDEVLKRDKDALKYAPKVFFQDQNKKGSRSYSTSARLHQEVTQHPSGVPEDPSIASVADMINVATEHAVERLPGLKFGLPSQLPKTENVRSRYDPVVEQFTKLLMEDGKLSRAQKDMEFILDHLRTSAPPKIDPKRRLLTTLPGPQLPLNPVIYLNLLVDSVSPLIKIRQQKGLAGGGASVPMPVPLAMRQRRRTAIRWILEAAEKRKDGKLAMRVASELVSVAEGRSGVWDKREHVHKMGVSGRSNLQLRGPQGGR</sequence>
<dbReference type="PANTHER" id="PTHR11205">
    <property type="entry name" value="RIBOSOMAL PROTEIN S7"/>
    <property type="match status" value="1"/>
</dbReference>
<evidence type="ECO:0000259" key="9">
    <source>
        <dbReference type="Pfam" id="PF00177"/>
    </source>
</evidence>
<evidence type="ECO:0000256" key="7">
    <source>
        <dbReference type="ARBA" id="ARBA00039306"/>
    </source>
</evidence>
<evidence type="ECO:0000256" key="5">
    <source>
        <dbReference type="ARBA" id="ARBA00023274"/>
    </source>
</evidence>
<dbReference type="CDD" id="cd14868">
    <property type="entry name" value="uS7_Mitochondria_Fungi"/>
    <property type="match status" value="1"/>
</dbReference>
<dbReference type="Proteomes" id="UP000214365">
    <property type="component" value="Unassembled WGS sequence"/>
</dbReference>
<dbReference type="SUPFAM" id="SSF47973">
    <property type="entry name" value="Ribosomal protein S7"/>
    <property type="match status" value="1"/>
</dbReference>
<comment type="caution">
    <text evidence="10">The sequence shown here is derived from an EMBL/GenBank/DDBJ whole genome shotgun (WGS) entry which is preliminary data.</text>
</comment>
<keyword evidence="3" id="KW-0689">Ribosomal protein</keyword>
<dbReference type="InterPro" id="IPR000235">
    <property type="entry name" value="Ribosomal_uS7"/>
</dbReference>
<feature type="domain" description="Small ribosomal subunit protein uS7" evidence="9">
    <location>
        <begin position="204"/>
        <end position="354"/>
    </location>
</feature>
<proteinExistence type="inferred from homology"/>
<dbReference type="GeneID" id="31005145"/>
<dbReference type="GO" id="GO:0005739">
    <property type="term" value="C:mitochondrion"/>
    <property type="evidence" value="ECO:0007669"/>
    <property type="project" value="UniProtKB-SubCell"/>
</dbReference>
<dbReference type="Gene3D" id="1.10.455.10">
    <property type="entry name" value="Ribosomal protein S7 domain"/>
    <property type="match status" value="1"/>
</dbReference>
<dbReference type="InterPro" id="IPR036823">
    <property type="entry name" value="Ribosomal_uS7_dom_sf"/>
</dbReference>
<keyword evidence="4" id="KW-0496">Mitochondrion</keyword>
<evidence type="ECO:0000256" key="1">
    <source>
        <dbReference type="ARBA" id="ARBA00004173"/>
    </source>
</evidence>
<evidence type="ECO:0000256" key="2">
    <source>
        <dbReference type="ARBA" id="ARBA00007151"/>
    </source>
</evidence>
<dbReference type="GO" id="GO:0005840">
    <property type="term" value="C:ribosome"/>
    <property type="evidence" value="ECO:0007669"/>
    <property type="project" value="UniProtKB-KW"/>
</dbReference>
<protein>
    <recommendedName>
        <fullName evidence="7">Small ribosomal subunit protein uS7m</fullName>
    </recommendedName>
</protein>
<feature type="compositionally biased region" description="Basic and acidic residues" evidence="8">
    <location>
        <begin position="60"/>
        <end position="70"/>
    </location>
</feature>
<dbReference type="FunFam" id="1.10.455.10:FF:000006">
    <property type="entry name" value="37S ribosomal protein S7, mitochondrial"/>
    <property type="match status" value="1"/>
</dbReference>
<name>A0A225AJ13_TALAT</name>
<dbReference type="OrthoDB" id="9972728at2759"/>
<reference evidence="10 11" key="1">
    <citation type="submission" date="2015-06" db="EMBL/GenBank/DDBJ databases">
        <title>Talaromyces atroroseus IBT 11181 draft genome.</title>
        <authorList>
            <person name="Rasmussen K.B."/>
            <person name="Rasmussen S."/>
            <person name="Petersen B."/>
            <person name="Sicheritz-Ponten T."/>
            <person name="Mortensen U.H."/>
            <person name="Thrane U."/>
        </authorList>
    </citation>
    <scope>NUCLEOTIDE SEQUENCE [LARGE SCALE GENOMIC DNA]</scope>
    <source>
        <strain evidence="10 11">IBT 11181</strain>
    </source>
</reference>